<dbReference type="RefSeq" id="WP_408091260.1">
    <property type="nucleotide sequence ID" value="NZ_JBELPY010000009.1"/>
</dbReference>
<proteinExistence type="predicted"/>
<organism evidence="1 2">
    <name type="scientific">Chryseobacterium terrae</name>
    <dbReference type="NCBI Taxonomy" id="3163299"/>
    <lineage>
        <taxon>Bacteria</taxon>
        <taxon>Pseudomonadati</taxon>
        <taxon>Bacteroidota</taxon>
        <taxon>Flavobacteriia</taxon>
        <taxon>Flavobacteriales</taxon>
        <taxon>Weeksellaceae</taxon>
        <taxon>Chryseobacterium group</taxon>
        <taxon>Chryseobacterium</taxon>
    </lineage>
</organism>
<evidence type="ECO:0000313" key="2">
    <source>
        <dbReference type="Proteomes" id="UP001629058"/>
    </source>
</evidence>
<sequence>MQVQDGIDNNIEVKLHIENQSKSIKLIADYEGEKFEVNIESDKIDDGIRSMTDKIYEYILNK</sequence>
<gene>
    <name evidence="1" type="ORF">ABS765_13100</name>
</gene>
<reference evidence="1 2" key="1">
    <citation type="submission" date="2024-06" db="EMBL/GenBank/DDBJ databases">
        <authorList>
            <person name="Kaempfer P."/>
            <person name="Viver T."/>
        </authorList>
    </citation>
    <scope>NUCLEOTIDE SEQUENCE [LARGE SCALE GENOMIC DNA]</scope>
    <source>
        <strain evidence="1 2">ST-37</strain>
    </source>
</reference>
<comment type="caution">
    <text evidence="1">The sequence shown here is derived from an EMBL/GenBank/DDBJ whole genome shotgun (WGS) entry which is preliminary data.</text>
</comment>
<protein>
    <submittedName>
        <fullName evidence="1">Uncharacterized protein</fullName>
    </submittedName>
</protein>
<dbReference type="EMBL" id="JBELPY010000009">
    <property type="protein sequence ID" value="MFL9834968.1"/>
    <property type="molecule type" value="Genomic_DNA"/>
</dbReference>
<evidence type="ECO:0000313" key="1">
    <source>
        <dbReference type="EMBL" id="MFL9834968.1"/>
    </source>
</evidence>
<keyword evidence="2" id="KW-1185">Reference proteome</keyword>
<name>A0ABW8Y4V1_9FLAO</name>
<accession>A0ABW8Y4V1</accession>
<dbReference type="Proteomes" id="UP001629058">
    <property type="component" value="Unassembled WGS sequence"/>
</dbReference>